<evidence type="ECO:0000256" key="1">
    <source>
        <dbReference type="ARBA" id="ARBA00001933"/>
    </source>
</evidence>
<dbReference type="EMBL" id="JACHXD010000012">
    <property type="protein sequence ID" value="MBB3120995.1"/>
    <property type="molecule type" value="Genomic_DNA"/>
</dbReference>
<dbReference type="PANTHER" id="PTHR13693:SF3">
    <property type="entry name" value="LD36009P"/>
    <property type="match status" value="1"/>
</dbReference>
<proteinExistence type="predicted"/>
<dbReference type="PANTHER" id="PTHR13693">
    <property type="entry name" value="CLASS II AMINOTRANSFERASE/8-AMINO-7-OXONONANOATE SYNTHASE"/>
    <property type="match status" value="1"/>
</dbReference>
<evidence type="ECO:0000313" key="5">
    <source>
        <dbReference type="Proteomes" id="UP000541535"/>
    </source>
</evidence>
<dbReference type="Proteomes" id="UP000541535">
    <property type="component" value="Unassembled WGS sequence"/>
</dbReference>
<dbReference type="Pfam" id="PF00155">
    <property type="entry name" value="Aminotran_1_2"/>
    <property type="match status" value="1"/>
</dbReference>
<dbReference type="Gene3D" id="3.90.1150.10">
    <property type="entry name" value="Aspartate Aminotransferase, domain 1"/>
    <property type="match status" value="1"/>
</dbReference>
<dbReference type="InterPro" id="IPR015422">
    <property type="entry name" value="PyrdxlP-dep_Trfase_small"/>
</dbReference>
<dbReference type="GO" id="GO:0030170">
    <property type="term" value="F:pyridoxal phosphate binding"/>
    <property type="evidence" value="ECO:0007669"/>
    <property type="project" value="InterPro"/>
</dbReference>
<evidence type="ECO:0000256" key="2">
    <source>
        <dbReference type="ARBA" id="ARBA00022679"/>
    </source>
</evidence>
<dbReference type="SUPFAM" id="SSF53383">
    <property type="entry name" value="PLP-dependent transferases"/>
    <property type="match status" value="1"/>
</dbReference>
<dbReference type="RefSeq" id="WP_183442734.1">
    <property type="nucleotide sequence ID" value="NZ_JACHXD010000012.1"/>
</dbReference>
<keyword evidence="5" id="KW-1185">Reference proteome</keyword>
<comment type="cofactor">
    <cofactor evidence="1">
        <name>pyridoxal 5'-phosphate</name>
        <dbReference type="ChEBI" id="CHEBI:597326"/>
    </cofactor>
</comment>
<dbReference type="Gene3D" id="3.40.640.10">
    <property type="entry name" value="Type I PLP-dependent aspartate aminotransferase-like (Major domain)"/>
    <property type="match status" value="1"/>
</dbReference>
<dbReference type="AlphaFoldDB" id="A0A7W5FVH2"/>
<name>A0A7W5FVH2_9BURK</name>
<sequence>MMAVETASLRRVSSPSCARIEVDGRSLLNFGGSAYLGLGGNAALLDAGAAALRRFGVHSQLGRHYGYALAPNLEAEQAARAYFGVDGAMYFGTGYLFGLIAIPALAECCDAIFIDEAAHYSLYDGARASGRPIHTFRHCDAADLGRQLAHKPTAGARPMVVTDGMFATRGTIAPLADYERLLRRHAGWLVVDESHAFGVLGAQGRGAVEACGIAPDRVVAGGSMSKAFGAHGGIALGPARIIDLLWRAPAARGAALGSSAGAAMTACSLQLVRSQPELRERLRTNTRLLKRSLRQLGLAIDDNDSPVSAFIVGDAGRMRSIQEALMQEDIFITYSQYVGAGAEGVLRVAAFADHQASDIHRLQSALGAILLGAPARVGLRSAGA</sequence>
<reference evidence="4 5" key="1">
    <citation type="submission" date="2020-08" db="EMBL/GenBank/DDBJ databases">
        <title>Genomic Encyclopedia of Type Strains, Phase III (KMG-III): the genomes of soil and plant-associated and newly described type strains.</title>
        <authorList>
            <person name="Whitman W."/>
        </authorList>
    </citation>
    <scope>NUCLEOTIDE SEQUENCE [LARGE SCALE GENOMIC DNA]</scope>
    <source>
        <strain evidence="4 5">CECT 8897</strain>
    </source>
</reference>
<dbReference type="InterPro" id="IPR050087">
    <property type="entry name" value="AON_synthase_class-II"/>
</dbReference>
<gene>
    <name evidence="4" type="ORF">FHS03_004068</name>
</gene>
<dbReference type="InterPro" id="IPR015424">
    <property type="entry name" value="PyrdxlP-dep_Trfase"/>
</dbReference>
<dbReference type="InterPro" id="IPR015421">
    <property type="entry name" value="PyrdxlP-dep_Trfase_major"/>
</dbReference>
<organism evidence="4 5">
    <name type="scientific">Pseudoduganella violacea</name>
    <dbReference type="NCBI Taxonomy" id="1715466"/>
    <lineage>
        <taxon>Bacteria</taxon>
        <taxon>Pseudomonadati</taxon>
        <taxon>Pseudomonadota</taxon>
        <taxon>Betaproteobacteria</taxon>
        <taxon>Burkholderiales</taxon>
        <taxon>Oxalobacteraceae</taxon>
        <taxon>Telluria group</taxon>
        <taxon>Pseudoduganella</taxon>
    </lineage>
</organism>
<protein>
    <submittedName>
        <fullName evidence="4">7-keto-8-aminopelargonate synthetase-like enzyme</fullName>
    </submittedName>
</protein>
<evidence type="ECO:0000313" key="4">
    <source>
        <dbReference type="EMBL" id="MBB3120995.1"/>
    </source>
</evidence>
<dbReference type="InterPro" id="IPR004839">
    <property type="entry name" value="Aminotransferase_I/II_large"/>
</dbReference>
<evidence type="ECO:0000259" key="3">
    <source>
        <dbReference type="Pfam" id="PF00155"/>
    </source>
</evidence>
<feature type="domain" description="Aminotransferase class I/classII large" evidence="3">
    <location>
        <begin position="27"/>
        <end position="365"/>
    </location>
</feature>
<dbReference type="GO" id="GO:0016740">
    <property type="term" value="F:transferase activity"/>
    <property type="evidence" value="ECO:0007669"/>
    <property type="project" value="UniProtKB-KW"/>
</dbReference>
<keyword evidence="2" id="KW-0808">Transferase</keyword>
<accession>A0A7W5FVH2</accession>
<comment type="caution">
    <text evidence="4">The sequence shown here is derived from an EMBL/GenBank/DDBJ whole genome shotgun (WGS) entry which is preliminary data.</text>
</comment>